<evidence type="ECO:0000256" key="8">
    <source>
        <dbReference type="ARBA" id="ARBA00023315"/>
    </source>
</evidence>
<dbReference type="InterPro" id="IPR024194">
    <property type="entry name" value="Ac/AlaTfrase_AlgI/DltB"/>
</dbReference>
<comment type="subcellular location">
    <subcellularLocation>
        <location evidence="1">Cell membrane</location>
        <topology evidence="1">Multi-pass membrane protein</topology>
    </subcellularLocation>
</comment>
<keyword evidence="4 9" id="KW-0808">Transferase</keyword>
<feature type="transmembrane region" description="Helical" evidence="10">
    <location>
        <begin position="82"/>
        <end position="100"/>
    </location>
</feature>
<keyword evidence="12" id="KW-1185">Reference proteome</keyword>
<keyword evidence="5 10" id="KW-0812">Transmembrane</keyword>
<proteinExistence type="inferred from homology"/>
<keyword evidence="6 10" id="KW-1133">Transmembrane helix</keyword>
<dbReference type="EMBL" id="JAFMYW010000002">
    <property type="protein sequence ID" value="MBO0948546.1"/>
    <property type="molecule type" value="Genomic_DNA"/>
</dbReference>
<feature type="transmembrane region" description="Helical" evidence="10">
    <location>
        <begin position="316"/>
        <end position="346"/>
    </location>
</feature>
<dbReference type="PANTHER" id="PTHR13285:SF23">
    <property type="entry name" value="TEICHOIC ACID D-ALANYLTRANSFERASE"/>
    <property type="match status" value="1"/>
</dbReference>
<evidence type="ECO:0000256" key="3">
    <source>
        <dbReference type="ARBA" id="ARBA00022475"/>
    </source>
</evidence>
<name>A0ABS3JEW8_9BACT</name>
<reference evidence="11 12" key="1">
    <citation type="submission" date="2021-03" db="EMBL/GenBank/DDBJ databases">
        <title>Fibrella sp. HMF5405 genome sequencing and assembly.</title>
        <authorList>
            <person name="Kang H."/>
            <person name="Kim H."/>
            <person name="Bae S."/>
            <person name="Joh K."/>
        </authorList>
    </citation>
    <scope>NUCLEOTIDE SEQUENCE [LARGE SCALE GENOMIC DNA]</scope>
    <source>
        <strain evidence="11 12">HMF5405</strain>
    </source>
</reference>
<dbReference type="PIRSF" id="PIRSF500217">
    <property type="entry name" value="AlgI"/>
    <property type="match status" value="1"/>
</dbReference>
<dbReference type="InterPro" id="IPR028362">
    <property type="entry name" value="AlgI"/>
</dbReference>
<feature type="transmembrane region" description="Helical" evidence="10">
    <location>
        <begin position="120"/>
        <end position="145"/>
    </location>
</feature>
<accession>A0ABS3JEW8</accession>
<feature type="transmembrane region" description="Helical" evidence="10">
    <location>
        <begin position="34"/>
        <end position="51"/>
    </location>
</feature>
<comment type="similarity">
    <text evidence="2 9">Belongs to the membrane-bound acyltransferase family.</text>
</comment>
<evidence type="ECO:0000256" key="10">
    <source>
        <dbReference type="SAM" id="Phobius"/>
    </source>
</evidence>
<dbReference type="Proteomes" id="UP000664628">
    <property type="component" value="Unassembled WGS sequence"/>
</dbReference>
<feature type="transmembrane region" description="Helical" evidence="10">
    <location>
        <begin position="449"/>
        <end position="471"/>
    </location>
</feature>
<feature type="transmembrane region" description="Helical" evidence="10">
    <location>
        <begin position="6"/>
        <end position="27"/>
    </location>
</feature>
<dbReference type="InterPro" id="IPR004299">
    <property type="entry name" value="MBOAT_fam"/>
</dbReference>
<feature type="transmembrane region" description="Helical" evidence="10">
    <location>
        <begin position="57"/>
        <end position="75"/>
    </location>
</feature>
<feature type="transmembrane region" description="Helical" evidence="10">
    <location>
        <begin position="366"/>
        <end position="390"/>
    </location>
</feature>
<keyword evidence="8 9" id="KW-0012">Acyltransferase</keyword>
<evidence type="ECO:0000256" key="7">
    <source>
        <dbReference type="ARBA" id="ARBA00023136"/>
    </source>
</evidence>
<evidence type="ECO:0000256" key="6">
    <source>
        <dbReference type="ARBA" id="ARBA00022989"/>
    </source>
</evidence>
<dbReference type="Pfam" id="PF03062">
    <property type="entry name" value="MBOAT"/>
    <property type="match status" value="1"/>
</dbReference>
<evidence type="ECO:0000313" key="12">
    <source>
        <dbReference type="Proteomes" id="UP000664628"/>
    </source>
</evidence>
<protein>
    <submittedName>
        <fullName evidence="11">MBOAT family protein</fullName>
    </submittedName>
</protein>
<evidence type="ECO:0000313" key="11">
    <source>
        <dbReference type="EMBL" id="MBO0948546.1"/>
    </source>
</evidence>
<dbReference type="InterPro" id="IPR051085">
    <property type="entry name" value="MB_O-acyltransferase"/>
</dbReference>
<keyword evidence="7 9" id="KW-0472">Membrane</keyword>
<gene>
    <name evidence="11" type="ORF">J2I46_08150</name>
</gene>
<evidence type="ECO:0000256" key="4">
    <source>
        <dbReference type="ARBA" id="ARBA00022679"/>
    </source>
</evidence>
<evidence type="ECO:0000256" key="2">
    <source>
        <dbReference type="ARBA" id="ARBA00010323"/>
    </source>
</evidence>
<dbReference type="RefSeq" id="WP_207328509.1">
    <property type="nucleotide sequence ID" value="NZ_JAFMYW010000002.1"/>
</dbReference>
<evidence type="ECO:0000256" key="1">
    <source>
        <dbReference type="ARBA" id="ARBA00004651"/>
    </source>
</evidence>
<keyword evidence="3 9" id="KW-1003">Cell membrane</keyword>
<evidence type="ECO:0000256" key="9">
    <source>
        <dbReference type="PIRNR" id="PIRNR016636"/>
    </source>
</evidence>
<feature type="transmembrane region" description="Helical" evidence="10">
    <location>
        <begin position="411"/>
        <end position="434"/>
    </location>
</feature>
<sequence length="479" mass="53904">MLFNSPIFLFLFLPLFLSVYYLIPLVYKNRSTALSWRNAWLFASSLLFYAWGEGPMVGVLLLSIVTNYTAGLLIAGGHRQTGLWLSLTGSLSLLFYYKYANFAVETAQHLIGWPGSWANTGLVLLPIGISFYTFQGISYVLDVYWGRIGVNRNFIAYGTYTAMFPHQIAGPIVRYADIAPELSERNLSVSRLVSGIERFILGLAKKMLLANTFAEVADTLFNAPVGSITVAAAWLGIVAYTLQIYFDFSGYSDMAIGLGRLIGFDFKENFNYPYTARSIQDFWRRWHISLSSWFRDYVYVPLGGSRGSTTRTYRNLLIVFFITGLWHGASWNFIIWGLFHGAFLLAERAGLGHRLKQWPAVIGHSYTVLVVLIGWVLFRASDIGAAIAYLGRLIGLNGSETNSYVYTIHHFTSTTILGTFILGALFTTPVHLIAQRYRNQTSNGVFQEIGYVVGLLCLFFLSMMSLAASTYNPFIYFRF</sequence>
<organism evidence="11 12">
    <name type="scientific">Fibrella forsythiae</name>
    <dbReference type="NCBI Taxonomy" id="2817061"/>
    <lineage>
        <taxon>Bacteria</taxon>
        <taxon>Pseudomonadati</taxon>
        <taxon>Bacteroidota</taxon>
        <taxon>Cytophagia</taxon>
        <taxon>Cytophagales</taxon>
        <taxon>Spirosomataceae</taxon>
        <taxon>Fibrella</taxon>
    </lineage>
</organism>
<dbReference type="PIRSF" id="PIRSF016636">
    <property type="entry name" value="AlgI_DltB"/>
    <property type="match status" value="1"/>
</dbReference>
<comment type="caution">
    <text evidence="11">The sequence shown here is derived from an EMBL/GenBank/DDBJ whole genome shotgun (WGS) entry which is preliminary data.</text>
</comment>
<dbReference type="PANTHER" id="PTHR13285">
    <property type="entry name" value="ACYLTRANSFERASE"/>
    <property type="match status" value="1"/>
</dbReference>
<evidence type="ECO:0000256" key="5">
    <source>
        <dbReference type="ARBA" id="ARBA00022692"/>
    </source>
</evidence>